<feature type="transmembrane region" description="Helical" evidence="7">
    <location>
        <begin position="12"/>
        <end position="34"/>
    </location>
</feature>
<dbReference type="GO" id="GO:0005886">
    <property type="term" value="C:plasma membrane"/>
    <property type="evidence" value="ECO:0007669"/>
    <property type="project" value="UniProtKB-SubCell"/>
</dbReference>
<keyword evidence="6 7" id="KW-0472">Membrane</keyword>
<feature type="transmembrane region" description="Helical" evidence="7">
    <location>
        <begin position="46"/>
        <end position="67"/>
    </location>
</feature>
<dbReference type="Proteomes" id="UP000823661">
    <property type="component" value="Unassembled WGS sequence"/>
</dbReference>
<comment type="similarity">
    <text evidence="2">Belongs to the UPF0324 family.</text>
</comment>
<evidence type="ECO:0000256" key="5">
    <source>
        <dbReference type="ARBA" id="ARBA00022989"/>
    </source>
</evidence>
<comment type="caution">
    <text evidence="8">The sequence shown here is derived from an EMBL/GenBank/DDBJ whole genome shotgun (WGS) entry which is preliminary data.</text>
</comment>
<feature type="transmembrane region" description="Helical" evidence="7">
    <location>
        <begin position="394"/>
        <end position="416"/>
    </location>
</feature>
<feature type="transmembrane region" description="Helical" evidence="7">
    <location>
        <begin position="189"/>
        <end position="210"/>
    </location>
</feature>
<keyword evidence="3" id="KW-1003">Cell membrane</keyword>
<evidence type="ECO:0000313" key="8">
    <source>
        <dbReference type="EMBL" id="MBO8452821.1"/>
    </source>
</evidence>
<sequence length="426" mass="46480">MKRWLKQFSSEDWIIVFAGAVILALACIFPHWMPEMPKTLASTSDWLSAGYMFLFVYVLTIVTSAVLGRPLKMIFPSLLVIFGLTVCAQLIANIPAVRELGFESVFFAVILGLIISNLFKVPDWLKSAVQSEFYIKIGIICLGSTILIGEVMKSGAYGLAQSLIVVFSVWYFSFWVARKMKVDPEMGTMLSSAVSICGVSAAIATCGVIHGDNRKLSYVVSLVLIVAVPMMYLLPWIANLIGLGPEVAGAWIGGTIDTTGAVGAAGSMVRDVSGADPDAATTAANTAIIVKSSQNVLLGLAAFIISLMWTRQGKNLEERPSAKVIWDRFPKFVVGFILASLVFSLIAFFDPDMVKEVKGVTKGFQNTLFSIAFVCIGLETRFKEIFGKENRKPLYTFLIAQTFNIIVTLVVAYVIFGLVKPWISSL</sequence>
<protein>
    <submittedName>
        <fullName evidence="8">Sulfate exporter family transporter</fullName>
    </submittedName>
</protein>
<feature type="transmembrane region" description="Helical" evidence="7">
    <location>
        <begin position="364"/>
        <end position="382"/>
    </location>
</feature>
<organism evidence="8 9">
    <name type="scientific">Candidatus Cryptobacteroides intestinavium</name>
    <dbReference type="NCBI Taxonomy" id="2840766"/>
    <lineage>
        <taxon>Bacteria</taxon>
        <taxon>Pseudomonadati</taxon>
        <taxon>Bacteroidota</taxon>
        <taxon>Bacteroidia</taxon>
        <taxon>Bacteroidales</taxon>
        <taxon>Candidatus Cryptobacteroides</taxon>
    </lineage>
</organism>
<reference evidence="8" key="1">
    <citation type="submission" date="2020-10" db="EMBL/GenBank/DDBJ databases">
        <authorList>
            <person name="Gilroy R."/>
        </authorList>
    </citation>
    <scope>NUCLEOTIDE SEQUENCE</scope>
    <source>
        <strain evidence="8">B1-20833</strain>
    </source>
</reference>
<name>A0A9D9HI75_9BACT</name>
<dbReference type="Pfam" id="PF03601">
    <property type="entry name" value="Cons_hypoth698"/>
    <property type="match status" value="1"/>
</dbReference>
<feature type="transmembrane region" description="Helical" evidence="7">
    <location>
        <begin position="216"/>
        <end position="235"/>
    </location>
</feature>
<evidence type="ECO:0000256" key="3">
    <source>
        <dbReference type="ARBA" id="ARBA00022475"/>
    </source>
</evidence>
<dbReference type="PROSITE" id="PS51257">
    <property type="entry name" value="PROKAR_LIPOPROTEIN"/>
    <property type="match status" value="1"/>
</dbReference>
<comment type="subcellular location">
    <subcellularLocation>
        <location evidence="1">Cell membrane</location>
        <topology evidence="1">Multi-pass membrane protein</topology>
    </subcellularLocation>
</comment>
<keyword evidence="5 7" id="KW-1133">Transmembrane helix</keyword>
<dbReference type="PANTHER" id="PTHR30106">
    <property type="entry name" value="INNER MEMBRANE PROTEIN YEIH-RELATED"/>
    <property type="match status" value="1"/>
</dbReference>
<evidence type="ECO:0000256" key="7">
    <source>
        <dbReference type="SAM" id="Phobius"/>
    </source>
</evidence>
<dbReference type="InterPro" id="IPR018383">
    <property type="entry name" value="UPF0324_pro"/>
</dbReference>
<dbReference type="AlphaFoldDB" id="A0A9D9HI75"/>
<proteinExistence type="inferred from homology"/>
<feature type="transmembrane region" description="Helical" evidence="7">
    <location>
        <begin position="158"/>
        <end position="177"/>
    </location>
</feature>
<keyword evidence="4 7" id="KW-0812">Transmembrane</keyword>
<evidence type="ECO:0000256" key="1">
    <source>
        <dbReference type="ARBA" id="ARBA00004651"/>
    </source>
</evidence>
<evidence type="ECO:0000256" key="4">
    <source>
        <dbReference type="ARBA" id="ARBA00022692"/>
    </source>
</evidence>
<evidence type="ECO:0000256" key="2">
    <source>
        <dbReference type="ARBA" id="ARBA00007977"/>
    </source>
</evidence>
<evidence type="ECO:0000313" key="9">
    <source>
        <dbReference type="Proteomes" id="UP000823661"/>
    </source>
</evidence>
<reference evidence="8" key="2">
    <citation type="journal article" date="2021" name="PeerJ">
        <title>Extensive microbial diversity within the chicken gut microbiome revealed by metagenomics and culture.</title>
        <authorList>
            <person name="Gilroy R."/>
            <person name="Ravi A."/>
            <person name="Getino M."/>
            <person name="Pursley I."/>
            <person name="Horton D.L."/>
            <person name="Alikhan N.F."/>
            <person name="Baker D."/>
            <person name="Gharbi K."/>
            <person name="Hall N."/>
            <person name="Watson M."/>
            <person name="Adriaenssens E.M."/>
            <person name="Foster-Nyarko E."/>
            <person name="Jarju S."/>
            <person name="Secka A."/>
            <person name="Antonio M."/>
            <person name="Oren A."/>
            <person name="Chaudhuri R.R."/>
            <person name="La Ragione R."/>
            <person name="Hildebrand F."/>
            <person name="Pallen M.J."/>
        </authorList>
    </citation>
    <scope>NUCLEOTIDE SEQUENCE</scope>
    <source>
        <strain evidence="8">B1-20833</strain>
    </source>
</reference>
<feature type="transmembrane region" description="Helical" evidence="7">
    <location>
        <begin position="329"/>
        <end position="349"/>
    </location>
</feature>
<feature type="transmembrane region" description="Helical" evidence="7">
    <location>
        <begin position="104"/>
        <end position="121"/>
    </location>
</feature>
<accession>A0A9D9HI75</accession>
<gene>
    <name evidence="8" type="ORF">IAC06_08100</name>
</gene>
<feature type="transmembrane region" description="Helical" evidence="7">
    <location>
        <begin position="288"/>
        <end position="309"/>
    </location>
</feature>
<dbReference type="PANTHER" id="PTHR30106:SF1">
    <property type="entry name" value="UPF0324 MEMBRANE PROTEIN FN0533"/>
    <property type="match status" value="1"/>
</dbReference>
<evidence type="ECO:0000256" key="6">
    <source>
        <dbReference type="ARBA" id="ARBA00023136"/>
    </source>
</evidence>
<dbReference type="EMBL" id="JADIMI010000078">
    <property type="protein sequence ID" value="MBO8452821.1"/>
    <property type="molecule type" value="Genomic_DNA"/>
</dbReference>
<feature type="transmembrane region" description="Helical" evidence="7">
    <location>
        <begin position="74"/>
        <end position="92"/>
    </location>
</feature>